<evidence type="ECO:0000313" key="2">
    <source>
        <dbReference type="Proteomes" id="UP000648075"/>
    </source>
</evidence>
<name>A0A918UGC0_9SPHN</name>
<sequence>MLRALTDVVGPALAGSEKHVVEQLHLAIATLSFVKTRLPDARAFHRMELRAYIAMCERAAGIAHEALPGDADALTALARQGETVLADPEADLAAYETADRALRDSLTALSNRVVGTPCQPGLERLILDEGDAILRQCRQWCTPFGFELKPEDLPPPAW</sequence>
<dbReference type="AlphaFoldDB" id="A0A918UGC0"/>
<reference evidence="1" key="1">
    <citation type="journal article" date="2014" name="Int. J. Syst. Evol. Microbiol.">
        <title>Complete genome sequence of Corynebacterium casei LMG S-19264T (=DSM 44701T), isolated from a smear-ripened cheese.</title>
        <authorList>
            <consortium name="US DOE Joint Genome Institute (JGI-PGF)"/>
            <person name="Walter F."/>
            <person name="Albersmeier A."/>
            <person name="Kalinowski J."/>
            <person name="Ruckert C."/>
        </authorList>
    </citation>
    <scope>NUCLEOTIDE SEQUENCE</scope>
    <source>
        <strain evidence="1">KCTC 32255</strain>
    </source>
</reference>
<dbReference type="Proteomes" id="UP000648075">
    <property type="component" value="Unassembled WGS sequence"/>
</dbReference>
<proteinExistence type="predicted"/>
<gene>
    <name evidence="1" type="ORF">GCM10011614_18770</name>
</gene>
<dbReference type="EMBL" id="BMZA01000005">
    <property type="protein sequence ID" value="GGZ04030.1"/>
    <property type="molecule type" value="Genomic_DNA"/>
</dbReference>
<organism evidence="1 2">
    <name type="scientific">Novosphingobium colocasiae</name>
    <dbReference type="NCBI Taxonomy" id="1256513"/>
    <lineage>
        <taxon>Bacteria</taxon>
        <taxon>Pseudomonadati</taxon>
        <taxon>Pseudomonadota</taxon>
        <taxon>Alphaproteobacteria</taxon>
        <taxon>Sphingomonadales</taxon>
        <taxon>Sphingomonadaceae</taxon>
        <taxon>Novosphingobium</taxon>
    </lineage>
</organism>
<comment type="caution">
    <text evidence="1">The sequence shown here is derived from an EMBL/GenBank/DDBJ whole genome shotgun (WGS) entry which is preliminary data.</text>
</comment>
<reference evidence="1" key="2">
    <citation type="submission" date="2020-09" db="EMBL/GenBank/DDBJ databases">
        <authorList>
            <person name="Sun Q."/>
            <person name="Kim S."/>
        </authorList>
    </citation>
    <scope>NUCLEOTIDE SEQUENCE</scope>
    <source>
        <strain evidence="1">KCTC 32255</strain>
    </source>
</reference>
<accession>A0A918UGC0</accession>
<evidence type="ECO:0000313" key="1">
    <source>
        <dbReference type="EMBL" id="GGZ04030.1"/>
    </source>
</evidence>
<protein>
    <submittedName>
        <fullName evidence="1">Uncharacterized protein</fullName>
    </submittedName>
</protein>
<keyword evidence="2" id="KW-1185">Reference proteome</keyword>